<evidence type="ECO:0000313" key="1">
    <source>
        <dbReference type="EMBL" id="AIQ92717.1"/>
    </source>
</evidence>
<dbReference type="AlphaFoldDB" id="A0A089NZ83"/>
<dbReference type="HOGENOM" id="CLU_3330055_0_0_5"/>
<name>A0A089NZ83_9HYPH</name>
<sequence length="38" mass="4177">MSFRRRCGIDVVELLPIARMSALPASAQNVRQAYIDAG</sequence>
<dbReference type="KEGG" id="mor:MOC_4962"/>
<evidence type="ECO:0000313" key="2">
    <source>
        <dbReference type="Proteomes" id="UP000029492"/>
    </source>
</evidence>
<organism evidence="1 2">
    <name type="scientific">Methylobacterium oryzae CBMB20</name>
    <dbReference type="NCBI Taxonomy" id="693986"/>
    <lineage>
        <taxon>Bacteria</taxon>
        <taxon>Pseudomonadati</taxon>
        <taxon>Pseudomonadota</taxon>
        <taxon>Alphaproteobacteria</taxon>
        <taxon>Hyphomicrobiales</taxon>
        <taxon>Methylobacteriaceae</taxon>
        <taxon>Methylobacterium</taxon>
    </lineage>
</organism>
<dbReference type="Proteomes" id="UP000029492">
    <property type="component" value="Chromosome"/>
</dbReference>
<protein>
    <submittedName>
        <fullName evidence="1">Protein of unassigned function</fullName>
    </submittedName>
</protein>
<proteinExistence type="predicted"/>
<keyword evidence="2" id="KW-1185">Reference proteome</keyword>
<dbReference type="EMBL" id="CP003811">
    <property type="protein sequence ID" value="AIQ92717.1"/>
    <property type="molecule type" value="Genomic_DNA"/>
</dbReference>
<reference evidence="1 2" key="1">
    <citation type="journal article" date="2014" name="PLoS ONE">
        <title>Genome Information of Methylobacterium oryzae, a Plant-Probiotic Methylotroph in the Phyllosphere.</title>
        <authorList>
            <person name="Kwak M.J."/>
            <person name="Jeong H."/>
            <person name="Madhaiyan M."/>
            <person name="Lee Y."/>
            <person name="Sa T.M."/>
            <person name="Oh T.K."/>
            <person name="Kim J.F."/>
        </authorList>
    </citation>
    <scope>NUCLEOTIDE SEQUENCE [LARGE SCALE GENOMIC DNA]</scope>
    <source>
        <strain evidence="1 2">CBMB20</strain>
    </source>
</reference>
<gene>
    <name evidence="1" type="ORF">MOC_4962</name>
</gene>
<accession>A0A089NZ83</accession>